<accession>A0A8J3LU89</accession>
<keyword evidence="10" id="KW-1185">Reference proteome</keyword>
<feature type="transmembrane region" description="Helical" evidence="7">
    <location>
        <begin position="126"/>
        <end position="148"/>
    </location>
</feature>
<evidence type="ECO:0000313" key="10">
    <source>
        <dbReference type="Proteomes" id="UP000630097"/>
    </source>
</evidence>
<keyword evidence="6 7" id="KW-0472">Membrane</keyword>
<reference evidence="9 10" key="1">
    <citation type="submission" date="2021-01" db="EMBL/GenBank/DDBJ databases">
        <title>Whole genome shotgun sequence of Planotetraspora kaengkrachanensis NBRC 104272.</title>
        <authorList>
            <person name="Komaki H."/>
            <person name="Tamura T."/>
        </authorList>
    </citation>
    <scope>NUCLEOTIDE SEQUENCE [LARGE SCALE GENOMIC DNA]</scope>
    <source>
        <strain evidence="9 10">NBRC 104272</strain>
    </source>
</reference>
<evidence type="ECO:0000256" key="1">
    <source>
        <dbReference type="ARBA" id="ARBA00004141"/>
    </source>
</evidence>
<evidence type="ECO:0000256" key="5">
    <source>
        <dbReference type="ARBA" id="ARBA00023010"/>
    </source>
</evidence>
<dbReference type="PRINTS" id="PR01840">
    <property type="entry name" value="TATCFAMILY"/>
</dbReference>
<keyword evidence="5 7" id="KW-0811">Translocation</keyword>
<organism evidence="9 10">
    <name type="scientific">Planotetraspora kaengkrachanensis</name>
    <dbReference type="NCBI Taxonomy" id="575193"/>
    <lineage>
        <taxon>Bacteria</taxon>
        <taxon>Bacillati</taxon>
        <taxon>Actinomycetota</taxon>
        <taxon>Actinomycetes</taxon>
        <taxon>Streptosporangiales</taxon>
        <taxon>Streptosporangiaceae</taxon>
        <taxon>Planotetraspora</taxon>
    </lineage>
</organism>
<comment type="subcellular location">
    <subcellularLocation>
        <location evidence="7">Cell membrane</location>
        <topology evidence="7">Multi-pass membrane protein</topology>
    </subcellularLocation>
    <subcellularLocation>
        <location evidence="1">Membrane</location>
        <topology evidence="1">Multi-pass membrane protein</topology>
    </subcellularLocation>
</comment>
<feature type="region of interest" description="Disordered" evidence="8">
    <location>
        <begin position="271"/>
        <end position="291"/>
    </location>
</feature>
<keyword evidence="4 7" id="KW-1133">Transmembrane helix</keyword>
<dbReference type="AlphaFoldDB" id="A0A8J3LU89"/>
<sequence>MALLKRSSPKAPTDDDGRMSLMDHVRELRNRVVKILLAVIAGTAVGFVFFDPIWRFMTGPFCRLPAAYKITSGESCTLVVNGVLDGFFINLKVAMIFGAVVSAPIWLYQIWAFVTPGLYQNERRYSLGFLGLAVPLFAAGAALAYLTMDRGLALLFSFVPSNAIPLINVDDYLGFLILMLVVFGVSFLMPLLMVFLNVIGVLRYSLVSKHQRMIIFLLFVFAAVATPSQDPFTMLALSAPMVVLFFVAEIFMYFHDKKKDAAEAERLRALEEELDGPSTPSDSVDSVDTRE</sequence>
<comment type="caution">
    <text evidence="9">The sequence shown here is derived from an EMBL/GenBank/DDBJ whole genome shotgun (WGS) entry which is preliminary data.</text>
</comment>
<dbReference type="GO" id="GO:0043953">
    <property type="term" value="P:protein transport by the Tat complex"/>
    <property type="evidence" value="ECO:0007669"/>
    <property type="project" value="UniProtKB-UniRule"/>
</dbReference>
<keyword evidence="2 7" id="KW-0812">Transmembrane</keyword>
<comment type="subunit">
    <text evidence="7">The Tat system comprises two distinct complexes: a TatABC complex, containing multiple copies of TatA, TatB and TatC subunits, and a separate TatA complex, containing only TatA subunits. Substrates initially bind to the TatABC complex, which probably triggers association of the separate TatA complex to form the active translocon.</text>
</comment>
<keyword evidence="3 7" id="KW-0653">Protein transport</keyword>
<evidence type="ECO:0000256" key="4">
    <source>
        <dbReference type="ARBA" id="ARBA00022989"/>
    </source>
</evidence>
<dbReference type="RefSeq" id="WP_203882320.1">
    <property type="nucleotide sequence ID" value="NZ_BAABHH010000007.1"/>
</dbReference>
<dbReference type="InterPro" id="IPR002033">
    <property type="entry name" value="TatC"/>
</dbReference>
<feature type="transmembrane region" description="Helical" evidence="7">
    <location>
        <begin position="213"/>
        <end position="229"/>
    </location>
</feature>
<name>A0A8J3LU89_9ACTN</name>
<feature type="transmembrane region" description="Helical" evidence="7">
    <location>
        <begin position="235"/>
        <end position="254"/>
    </location>
</feature>
<feature type="transmembrane region" description="Helical" evidence="7">
    <location>
        <begin position="32"/>
        <end position="50"/>
    </location>
</feature>
<dbReference type="GO" id="GO:0065002">
    <property type="term" value="P:intracellular protein transmembrane transport"/>
    <property type="evidence" value="ECO:0007669"/>
    <property type="project" value="TreeGrafter"/>
</dbReference>
<feature type="transmembrane region" description="Helical" evidence="7">
    <location>
        <begin position="172"/>
        <end position="201"/>
    </location>
</feature>
<comment type="function">
    <text evidence="7">Part of the twin-arginine translocation (Tat) system that transports large folded proteins containing a characteristic twin-arginine motif in their signal peptide across membranes. Together with TatB, TatC is part of a receptor directly interacting with Tat signal peptides.</text>
</comment>
<evidence type="ECO:0000313" key="9">
    <source>
        <dbReference type="EMBL" id="GIG78867.1"/>
    </source>
</evidence>
<feature type="compositionally biased region" description="Low complexity" evidence="8">
    <location>
        <begin position="276"/>
        <end position="291"/>
    </location>
</feature>
<evidence type="ECO:0000256" key="3">
    <source>
        <dbReference type="ARBA" id="ARBA00022927"/>
    </source>
</evidence>
<evidence type="ECO:0000256" key="7">
    <source>
        <dbReference type="HAMAP-Rule" id="MF_00902"/>
    </source>
</evidence>
<dbReference type="GO" id="GO:0033281">
    <property type="term" value="C:TAT protein transport complex"/>
    <property type="evidence" value="ECO:0007669"/>
    <property type="project" value="UniProtKB-UniRule"/>
</dbReference>
<keyword evidence="7" id="KW-1003">Cell membrane</keyword>
<gene>
    <name evidence="7 9" type="primary">tatC</name>
    <name evidence="9" type="ORF">Pka01_19940</name>
</gene>
<dbReference type="PANTHER" id="PTHR30371:SF0">
    <property type="entry name" value="SEC-INDEPENDENT PROTEIN TRANSLOCASE PROTEIN TATC, CHLOROPLASTIC-RELATED"/>
    <property type="match status" value="1"/>
</dbReference>
<dbReference type="Pfam" id="PF00902">
    <property type="entry name" value="TatC"/>
    <property type="match status" value="1"/>
</dbReference>
<evidence type="ECO:0000256" key="6">
    <source>
        <dbReference type="ARBA" id="ARBA00023136"/>
    </source>
</evidence>
<feature type="transmembrane region" description="Helical" evidence="7">
    <location>
        <begin position="93"/>
        <end position="114"/>
    </location>
</feature>
<evidence type="ECO:0000256" key="2">
    <source>
        <dbReference type="ARBA" id="ARBA00022692"/>
    </source>
</evidence>
<dbReference type="Proteomes" id="UP000630097">
    <property type="component" value="Unassembled WGS sequence"/>
</dbReference>
<comment type="similarity">
    <text evidence="7">Belongs to the TatC family.</text>
</comment>
<proteinExistence type="inferred from homology"/>
<protein>
    <recommendedName>
        <fullName evidence="7">Sec-independent protein translocase protein TatC</fullName>
    </recommendedName>
</protein>
<dbReference type="EMBL" id="BONV01000005">
    <property type="protein sequence ID" value="GIG78867.1"/>
    <property type="molecule type" value="Genomic_DNA"/>
</dbReference>
<dbReference type="GO" id="GO:0009977">
    <property type="term" value="F:proton motive force dependent protein transmembrane transporter activity"/>
    <property type="evidence" value="ECO:0007669"/>
    <property type="project" value="TreeGrafter"/>
</dbReference>
<evidence type="ECO:0000256" key="8">
    <source>
        <dbReference type="SAM" id="MobiDB-lite"/>
    </source>
</evidence>
<keyword evidence="7" id="KW-0813">Transport</keyword>
<dbReference type="NCBIfam" id="TIGR00945">
    <property type="entry name" value="tatC"/>
    <property type="match status" value="1"/>
</dbReference>
<dbReference type="PANTHER" id="PTHR30371">
    <property type="entry name" value="SEC-INDEPENDENT PROTEIN TRANSLOCASE PROTEIN TATC"/>
    <property type="match status" value="1"/>
</dbReference>
<dbReference type="HAMAP" id="MF_00902">
    <property type="entry name" value="TatC"/>
    <property type="match status" value="1"/>
</dbReference>